<accession>A0A5C5YKU2</accession>
<keyword evidence="2" id="KW-1003">Cell membrane</keyword>
<comment type="caution">
    <text evidence="8">The sequence shown here is derived from an EMBL/GenBank/DDBJ whole genome shotgun (WGS) entry which is preliminary data.</text>
</comment>
<evidence type="ECO:0000256" key="5">
    <source>
        <dbReference type="ARBA" id="ARBA00023136"/>
    </source>
</evidence>
<keyword evidence="3" id="KW-0997">Cell inner membrane</keyword>
<keyword evidence="9" id="KW-1185">Reference proteome</keyword>
<proteinExistence type="predicted"/>
<keyword evidence="6 8" id="KW-0012">Acyltransferase</keyword>
<dbReference type="GO" id="GO:0009247">
    <property type="term" value="P:glycolipid biosynthetic process"/>
    <property type="evidence" value="ECO:0007669"/>
    <property type="project" value="UniProtKB-ARBA"/>
</dbReference>
<dbReference type="InterPro" id="IPR004960">
    <property type="entry name" value="LipA_acyltrans"/>
</dbReference>
<dbReference type="RefSeq" id="WP_146588266.1">
    <property type="nucleotide sequence ID" value="NZ_SJPO01000007.1"/>
</dbReference>
<feature type="region of interest" description="Disordered" evidence="7">
    <location>
        <begin position="307"/>
        <end position="338"/>
    </location>
</feature>
<protein>
    <submittedName>
        <fullName evidence="8">Lipid A biosynthesis lauroyl acyltransferase</fullName>
        <ecNumber evidence="8">2.3.1.-</ecNumber>
    </submittedName>
</protein>
<evidence type="ECO:0000256" key="3">
    <source>
        <dbReference type="ARBA" id="ARBA00022519"/>
    </source>
</evidence>
<name>A0A5C5YKU2_9BACT</name>
<evidence type="ECO:0000313" key="8">
    <source>
        <dbReference type="EMBL" id="TWT75471.1"/>
    </source>
</evidence>
<evidence type="ECO:0000256" key="1">
    <source>
        <dbReference type="ARBA" id="ARBA00004533"/>
    </source>
</evidence>
<dbReference type="PANTHER" id="PTHR30606">
    <property type="entry name" value="LIPID A BIOSYNTHESIS LAUROYL ACYLTRANSFERASE"/>
    <property type="match status" value="1"/>
</dbReference>
<gene>
    <name evidence="8" type="primary">htrB</name>
    <name evidence="8" type="ORF">Pla123a_29800</name>
</gene>
<dbReference type="OrthoDB" id="9801955at2"/>
<keyword evidence="4 8" id="KW-0808">Transferase</keyword>
<reference evidence="8 9" key="1">
    <citation type="submission" date="2019-02" db="EMBL/GenBank/DDBJ databases">
        <title>Deep-cultivation of Planctomycetes and their phenomic and genomic characterization uncovers novel biology.</title>
        <authorList>
            <person name="Wiegand S."/>
            <person name="Jogler M."/>
            <person name="Boedeker C."/>
            <person name="Pinto D."/>
            <person name="Vollmers J."/>
            <person name="Rivas-Marin E."/>
            <person name="Kohn T."/>
            <person name="Peeters S.H."/>
            <person name="Heuer A."/>
            <person name="Rast P."/>
            <person name="Oberbeckmann S."/>
            <person name="Bunk B."/>
            <person name="Jeske O."/>
            <person name="Meyerdierks A."/>
            <person name="Storesund J.E."/>
            <person name="Kallscheuer N."/>
            <person name="Luecker S."/>
            <person name="Lage O.M."/>
            <person name="Pohl T."/>
            <person name="Merkel B.J."/>
            <person name="Hornburger P."/>
            <person name="Mueller R.-W."/>
            <person name="Bruemmer F."/>
            <person name="Labrenz M."/>
            <person name="Spormann A.M."/>
            <person name="Op Den Camp H."/>
            <person name="Overmann J."/>
            <person name="Amann R."/>
            <person name="Jetten M.S.M."/>
            <person name="Mascher T."/>
            <person name="Medema M.H."/>
            <person name="Devos D.P."/>
            <person name="Kaster A.-K."/>
            <person name="Ovreas L."/>
            <person name="Rohde M."/>
            <person name="Galperin M.Y."/>
            <person name="Jogler C."/>
        </authorList>
    </citation>
    <scope>NUCLEOTIDE SEQUENCE [LARGE SCALE GENOMIC DNA]</scope>
    <source>
        <strain evidence="8 9">Pla123a</strain>
    </source>
</reference>
<dbReference type="Proteomes" id="UP000318478">
    <property type="component" value="Unassembled WGS sequence"/>
</dbReference>
<dbReference type="Pfam" id="PF03279">
    <property type="entry name" value="Lip_A_acyltrans"/>
    <property type="match status" value="1"/>
</dbReference>
<dbReference type="CDD" id="cd07984">
    <property type="entry name" value="LPLAT_LABLAT-like"/>
    <property type="match status" value="1"/>
</dbReference>
<dbReference type="GO" id="GO:0016746">
    <property type="term" value="F:acyltransferase activity"/>
    <property type="evidence" value="ECO:0007669"/>
    <property type="project" value="UniProtKB-KW"/>
</dbReference>
<evidence type="ECO:0000313" key="9">
    <source>
        <dbReference type="Proteomes" id="UP000318478"/>
    </source>
</evidence>
<sequence length="338" mass="37249">MNSHASRPPVTKAAADYAAYAVLRVVIAVIQALPLSACEQAADMLGKLVGGLLGFRRRLVDENLTLALPEATPAQRRVVAQAMWRHLFLMVAEIAHAPRAVHRTTWRRHCRVRQMRETVATLLQDRPKVVISGHYSNFEFGGFMLGLFGFPSHTVARSLDNPYVDRFVNDFRGRTGQHMLPKHGSREAIETLLSSGGTLTLLGDQAAGDKACWVNFFGKPASTHKAVALFTLGYDAPTLVTATRRIGGPLQFEIELADQVDPLAEGFPYGSVPALTEWYTGQLERMILKAPEQYWWVHRRWKGTPPPRALKRLSQQASTQGQAAATETTAPQGTTADA</sequence>
<evidence type="ECO:0000256" key="2">
    <source>
        <dbReference type="ARBA" id="ARBA00022475"/>
    </source>
</evidence>
<dbReference type="PANTHER" id="PTHR30606:SF10">
    <property type="entry name" value="PHOSPHATIDYLINOSITOL MANNOSIDE ACYLTRANSFERASE"/>
    <property type="match status" value="1"/>
</dbReference>
<feature type="compositionally biased region" description="Low complexity" evidence="7">
    <location>
        <begin position="314"/>
        <end position="338"/>
    </location>
</feature>
<dbReference type="EC" id="2.3.1.-" evidence="8"/>
<evidence type="ECO:0000256" key="6">
    <source>
        <dbReference type="ARBA" id="ARBA00023315"/>
    </source>
</evidence>
<organism evidence="8 9">
    <name type="scientific">Posidoniimonas polymericola</name>
    <dbReference type="NCBI Taxonomy" id="2528002"/>
    <lineage>
        <taxon>Bacteria</taxon>
        <taxon>Pseudomonadati</taxon>
        <taxon>Planctomycetota</taxon>
        <taxon>Planctomycetia</taxon>
        <taxon>Pirellulales</taxon>
        <taxon>Lacipirellulaceae</taxon>
        <taxon>Posidoniimonas</taxon>
    </lineage>
</organism>
<comment type="subcellular location">
    <subcellularLocation>
        <location evidence="1">Cell inner membrane</location>
    </subcellularLocation>
</comment>
<evidence type="ECO:0000256" key="4">
    <source>
        <dbReference type="ARBA" id="ARBA00022679"/>
    </source>
</evidence>
<dbReference type="EMBL" id="SJPO01000007">
    <property type="protein sequence ID" value="TWT75471.1"/>
    <property type="molecule type" value="Genomic_DNA"/>
</dbReference>
<evidence type="ECO:0000256" key="7">
    <source>
        <dbReference type="SAM" id="MobiDB-lite"/>
    </source>
</evidence>
<dbReference type="AlphaFoldDB" id="A0A5C5YKU2"/>
<dbReference type="GO" id="GO:0005886">
    <property type="term" value="C:plasma membrane"/>
    <property type="evidence" value="ECO:0007669"/>
    <property type="project" value="UniProtKB-SubCell"/>
</dbReference>
<keyword evidence="5" id="KW-0472">Membrane</keyword>